<protein>
    <submittedName>
        <fullName evidence="2">GIY-YIG nuclease family protein</fullName>
    </submittedName>
</protein>
<accession>A0A3S1DSN0</accession>
<comment type="caution">
    <text evidence="2">The sequence shown here is derived from an EMBL/GenBank/DDBJ whole genome shotgun (WGS) entry which is preliminary data.</text>
</comment>
<dbReference type="AlphaFoldDB" id="A0A3S1DSN0"/>
<sequence>MTPTQARPTSIRIFLADGTPEGLRVVEKSNWTGRAVVANRSQLERALARSEMAQPGVYVLTGLTDDGAAKLYVGEADALGERIKQHVSGKEFWTRTVAFTSTNEGLNKANVRYLEARLLTLAKTANQWALDNGTFPAPPPLSEADRADAEWFLAEMLVIFPLLGIDAFEAAGSQAAGVSSVQKEPPLALYLYERGAEGTGREVADGFVVLKGSLARAEETVSIHDYMREQRQLLQERGVLAPLDGKLVFTQDFRFSSPSTAAGVLVGGSANGRLAWKDANGKTLKAIQDVRLANI</sequence>
<proteinExistence type="predicted"/>
<dbReference type="PROSITE" id="PS50164">
    <property type="entry name" value="GIY_YIG"/>
    <property type="match status" value="1"/>
</dbReference>
<gene>
    <name evidence="2" type="ORF">ELY33_02710</name>
</gene>
<evidence type="ECO:0000313" key="2">
    <source>
        <dbReference type="EMBL" id="RUR33286.1"/>
    </source>
</evidence>
<organism evidence="2 3">
    <name type="scientific">Vreelandella andesensis</name>
    <dbReference type="NCBI Taxonomy" id="447567"/>
    <lineage>
        <taxon>Bacteria</taxon>
        <taxon>Pseudomonadati</taxon>
        <taxon>Pseudomonadota</taxon>
        <taxon>Gammaproteobacteria</taxon>
        <taxon>Oceanospirillales</taxon>
        <taxon>Halomonadaceae</taxon>
        <taxon>Vreelandella</taxon>
    </lineage>
</organism>
<evidence type="ECO:0000259" key="1">
    <source>
        <dbReference type="PROSITE" id="PS50164"/>
    </source>
</evidence>
<dbReference type="EMBL" id="RZHG01000007">
    <property type="protein sequence ID" value="RUR33286.1"/>
    <property type="molecule type" value="Genomic_DNA"/>
</dbReference>
<dbReference type="Pfam" id="PF14267">
    <property type="entry name" value="DUF4357"/>
    <property type="match status" value="1"/>
</dbReference>
<dbReference type="InterPro" id="IPR025579">
    <property type="entry name" value="DUF4357"/>
</dbReference>
<dbReference type="CDD" id="cd10447">
    <property type="entry name" value="GIY-YIG_unchar_2"/>
    <property type="match status" value="1"/>
</dbReference>
<keyword evidence="3" id="KW-1185">Reference proteome</keyword>
<dbReference type="RefSeq" id="WP_126943576.1">
    <property type="nucleotide sequence ID" value="NZ_RZHG01000007.1"/>
</dbReference>
<evidence type="ECO:0000313" key="3">
    <source>
        <dbReference type="Proteomes" id="UP000287336"/>
    </source>
</evidence>
<dbReference type="OrthoDB" id="2656488at2"/>
<reference evidence="2 3" key="1">
    <citation type="submission" date="2018-12" db="EMBL/GenBank/DDBJ databases">
        <title>three novel Halomonas strain isolated from plants.</title>
        <authorList>
            <person name="Sun C."/>
        </authorList>
    </citation>
    <scope>NUCLEOTIDE SEQUENCE [LARGE SCALE GENOMIC DNA]</scope>
    <source>
        <strain evidence="2 3">DSM 19434</strain>
    </source>
</reference>
<feature type="domain" description="GIY-YIG" evidence="1">
    <location>
        <begin position="53"/>
        <end position="130"/>
    </location>
</feature>
<name>A0A3S1DSN0_9GAMM</name>
<dbReference type="Proteomes" id="UP000287336">
    <property type="component" value="Unassembled WGS sequence"/>
</dbReference>
<dbReference type="InterPro" id="IPR000305">
    <property type="entry name" value="GIY-YIG_endonuc"/>
</dbReference>